<dbReference type="Gene3D" id="3.40.50.2000">
    <property type="entry name" value="Glycogen Phosphorylase B"/>
    <property type="match status" value="1"/>
</dbReference>
<evidence type="ECO:0000259" key="1">
    <source>
        <dbReference type="Pfam" id="PF08288"/>
    </source>
</evidence>
<dbReference type="GO" id="GO:0016020">
    <property type="term" value="C:membrane"/>
    <property type="evidence" value="ECO:0007669"/>
    <property type="project" value="GOC"/>
</dbReference>
<dbReference type="SUPFAM" id="SSF53756">
    <property type="entry name" value="UDP-Glycosyltransferase/glycogen phosphorylase"/>
    <property type="match status" value="1"/>
</dbReference>
<evidence type="ECO:0000313" key="3">
    <source>
        <dbReference type="Proteomes" id="UP000236370"/>
    </source>
</evidence>
<dbReference type="AlphaFoldDB" id="A0A2J8KUA1"/>
<comment type="caution">
    <text evidence="2">The sequence shown here is derived from an EMBL/GenBank/DDBJ whole genome shotgun (WGS) entry which is preliminary data.</text>
</comment>
<accession>A0A2J8KUA1</accession>
<evidence type="ECO:0000313" key="2">
    <source>
        <dbReference type="EMBL" id="PNI38591.1"/>
    </source>
</evidence>
<dbReference type="PANTHER" id="PTHR45871">
    <property type="entry name" value="N-ACETYLGLUCOSAMINYL-PHOSPHATIDYLINOSITOL BIOSYNTHETIC PROTEIN"/>
    <property type="match status" value="1"/>
</dbReference>
<organism evidence="2 3">
    <name type="scientific">Pan troglodytes</name>
    <name type="common">Chimpanzee</name>
    <dbReference type="NCBI Taxonomy" id="9598"/>
    <lineage>
        <taxon>Eukaryota</taxon>
        <taxon>Metazoa</taxon>
        <taxon>Chordata</taxon>
        <taxon>Craniata</taxon>
        <taxon>Vertebrata</taxon>
        <taxon>Euteleostomi</taxon>
        <taxon>Mammalia</taxon>
        <taxon>Eutheria</taxon>
        <taxon>Euarchontoglires</taxon>
        <taxon>Primates</taxon>
        <taxon>Haplorrhini</taxon>
        <taxon>Catarrhini</taxon>
        <taxon>Hominidae</taxon>
        <taxon>Pan</taxon>
    </lineage>
</organism>
<name>A0A2J8KUA1_PANTR</name>
<reference evidence="2 3" key="1">
    <citation type="submission" date="2017-12" db="EMBL/GenBank/DDBJ databases">
        <title>High-resolution comparative analysis of great ape genomes.</title>
        <authorList>
            <person name="Pollen A."/>
            <person name="Hastie A."/>
            <person name="Hormozdiari F."/>
            <person name="Dougherty M."/>
            <person name="Liu R."/>
            <person name="Chaisson M."/>
            <person name="Hoppe E."/>
            <person name="Hill C."/>
            <person name="Pang A."/>
            <person name="Hillier L."/>
            <person name="Baker C."/>
            <person name="Armstrong J."/>
            <person name="Shendure J."/>
            <person name="Paten B."/>
            <person name="Wilson R."/>
            <person name="Chao H."/>
            <person name="Schneider V."/>
            <person name="Ventura M."/>
            <person name="Kronenberg Z."/>
            <person name="Murali S."/>
            <person name="Gordon D."/>
            <person name="Cantsilieris S."/>
            <person name="Munson K."/>
            <person name="Nelson B."/>
            <person name="Raja A."/>
            <person name="Underwood J."/>
            <person name="Diekhans M."/>
            <person name="Fiddes I."/>
            <person name="Haussler D."/>
            <person name="Eichler E."/>
        </authorList>
    </citation>
    <scope>NUCLEOTIDE SEQUENCE [LARGE SCALE GENOMIC DNA]</scope>
    <source>
        <strain evidence="2">Yerkes chimp pedigree #C0471</strain>
    </source>
</reference>
<dbReference type="GO" id="GO:0006506">
    <property type="term" value="P:GPI anchor biosynthetic process"/>
    <property type="evidence" value="ECO:0007669"/>
    <property type="project" value="InterPro"/>
</dbReference>
<dbReference type="Pfam" id="PF08288">
    <property type="entry name" value="PIGA"/>
    <property type="match status" value="1"/>
</dbReference>
<protein>
    <submittedName>
        <fullName evidence="2">PIGA isoform 7</fullName>
    </submittedName>
</protein>
<gene>
    <name evidence="2" type="ORF">CK820_G0035762</name>
</gene>
<feature type="domain" description="PIGA GPI anchor biosynthesis" evidence="1">
    <location>
        <begin position="27"/>
        <end position="72"/>
    </location>
</feature>
<sequence length="123" mass="13976">MGGVESHIYQLSQCLIERGHKVIIVTHAYGNRKGIRYLTNGLKVYYLPLKVMYNQSTATTLFHSLPLLRSLLDQISKSHWNVLSEREDKSKFSLSRLFGCLFPEPSLPSLFCSQSGFTSTLHV</sequence>
<dbReference type="InterPro" id="IPR013234">
    <property type="entry name" value="PIGA_GPI_anchor_biosynthesis"/>
</dbReference>
<dbReference type="EMBL" id="NBAG03000336">
    <property type="protein sequence ID" value="PNI38591.1"/>
    <property type="molecule type" value="Genomic_DNA"/>
</dbReference>
<dbReference type="PANTHER" id="PTHR45871:SF1">
    <property type="entry name" value="PHOSPHATIDYLINOSITOL N-ACETYLGLUCOSAMINYLTRANSFERASE SUBUNIT A"/>
    <property type="match status" value="1"/>
</dbReference>
<proteinExistence type="predicted"/>
<dbReference type="Proteomes" id="UP000236370">
    <property type="component" value="Unassembled WGS sequence"/>
</dbReference>